<evidence type="ECO:0000256" key="5">
    <source>
        <dbReference type="ARBA" id="ARBA00023125"/>
    </source>
</evidence>
<evidence type="ECO:0000256" key="3">
    <source>
        <dbReference type="ARBA" id="ARBA00022771"/>
    </source>
</evidence>
<dbReference type="PROSITE" id="PS50103">
    <property type="entry name" value="ZF_C3H1"/>
    <property type="match status" value="1"/>
</dbReference>
<evidence type="ECO:0000313" key="9">
    <source>
        <dbReference type="EMBL" id="CAL1356883.1"/>
    </source>
</evidence>
<evidence type="ECO:0000256" key="1">
    <source>
        <dbReference type="ARBA" id="ARBA00022723"/>
    </source>
</evidence>
<proteinExistence type="predicted"/>
<dbReference type="InterPro" id="IPR045234">
    <property type="entry name" value="Unkempt-like"/>
</dbReference>
<dbReference type="Proteomes" id="UP001497516">
    <property type="component" value="Chromosome 1"/>
</dbReference>
<dbReference type="EMBL" id="OZ034813">
    <property type="protein sequence ID" value="CAL1356883.1"/>
    <property type="molecule type" value="Genomic_DNA"/>
</dbReference>
<feature type="zinc finger region" description="C3H1-type" evidence="6">
    <location>
        <begin position="145"/>
        <end position="172"/>
    </location>
</feature>
<keyword evidence="4 6" id="KW-0862">Zinc</keyword>
<accession>A0AAV2CKL7</accession>
<dbReference type="PANTHER" id="PTHR14493">
    <property type="entry name" value="UNKEMPT FAMILY MEMBER"/>
    <property type="match status" value="1"/>
</dbReference>
<keyword evidence="3 6" id="KW-0863">Zinc-finger</keyword>
<dbReference type="Pfam" id="PF18044">
    <property type="entry name" value="zf-CCCH_4"/>
    <property type="match status" value="1"/>
</dbReference>
<evidence type="ECO:0000256" key="2">
    <source>
        <dbReference type="ARBA" id="ARBA00022737"/>
    </source>
</evidence>
<dbReference type="Pfam" id="PF25512">
    <property type="entry name" value="zf-CCCH_AtC3H23"/>
    <property type="match status" value="1"/>
</dbReference>
<dbReference type="InterPro" id="IPR000571">
    <property type="entry name" value="Znf_CCCH"/>
</dbReference>
<sequence length="464" mass="50892">MSSTICADHHHHHLHHYSPSSSPTAKKQLFKDLDIPPRKLLLTLAHHSTRSPKYHRDFGGGLEDSFDMSHFYKHLPCNEADRPDLDLDDDDDDDGDADPYSSDHFRMYEFKVRRCTRSRSHDWTDCPFAHPGEKARRRDPRKFHYTGTVCPEFRRGGGCARGDNCEFAHGVFECWLHPSRYRTEACKDGKGCKRKVCFFAHTPRQLRLLPEKASTAAARKINHHNQHHHHQQHQDIHHCGGCLACRGGGSSSSVASSPTSTLLGMSHLSPPLSPSMSSSSPPMSPAGIHHRGGGGGGGGFAHRLSKSQSRLVSYKDILTELMSSLEAMNFSEEAAAAAVAAAVSSPPSVSYDGGSGGGRKMNLSVNPWVNEVCFNSIGDENYHHQLDQQQQQFVMSPSTPNYANSGFDKYLIGAGGEYFPAKINGPADSEFVAGAERTMGSNGNEVENGGGCDPDLGWVNELLM</sequence>
<dbReference type="GO" id="GO:0008270">
    <property type="term" value="F:zinc ion binding"/>
    <property type="evidence" value="ECO:0007669"/>
    <property type="project" value="UniProtKB-KW"/>
</dbReference>
<dbReference type="InterPro" id="IPR036855">
    <property type="entry name" value="Znf_CCCH_sf"/>
</dbReference>
<organism evidence="9 10">
    <name type="scientific">Linum trigynum</name>
    <dbReference type="NCBI Taxonomy" id="586398"/>
    <lineage>
        <taxon>Eukaryota</taxon>
        <taxon>Viridiplantae</taxon>
        <taxon>Streptophyta</taxon>
        <taxon>Embryophyta</taxon>
        <taxon>Tracheophyta</taxon>
        <taxon>Spermatophyta</taxon>
        <taxon>Magnoliopsida</taxon>
        <taxon>eudicotyledons</taxon>
        <taxon>Gunneridae</taxon>
        <taxon>Pentapetalae</taxon>
        <taxon>rosids</taxon>
        <taxon>fabids</taxon>
        <taxon>Malpighiales</taxon>
        <taxon>Linaceae</taxon>
        <taxon>Linum</taxon>
    </lineage>
</organism>
<keyword evidence="10" id="KW-1185">Reference proteome</keyword>
<gene>
    <name evidence="9" type="ORF">LTRI10_LOCUS4552</name>
</gene>
<feature type="domain" description="C3H1-type" evidence="8">
    <location>
        <begin position="145"/>
        <end position="172"/>
    </location>
</feature>
<keyword evidence="2" id="KW-0677">Repeat</keyword>
<dbReference type="SMART" id="SM00356">
    <property type="entry name" value="ZnF_C3H1"/>
    <property type="match status" value="2"/>
</dbReference>
<evidence type="ECO:0000256" key="6">
    <source>
        <dbReference type="PROSITE-ProRule" id="PRU00723"/>
    </source>
</evidence>
<name>A0AAV2CKL7_9ROSI</name>
<dbReference type="FunFam" id="3.30.1370.210:FF:000007">
    <property type="entry name" value="Zinc finger CCCH domain-containing protein"/>
    <property type="match status" value="1"/>
</dbReference>
<dbReference type="GO" id="GO:0003677">
    <property type="term" value="F:DNA binding"/>
    <property type="evidence" value="ECO:0007669"/>
    <property type="project" value="UniProtKB-KW"/>
</dbReference>
<protein>
    <recommendedName>
        <fullName evidence="8">C3H1-type domain-containing protein</fullName>
    </recommendedName>
</protein>
<evidence type="ECO:0000313" key="10">
    <source>
        <dbReference type="Proteomes" id="UP001497516"/>
    </source>
</evidence>
<dbReference type="InterPro" id="IPR041367">
    <property type="entry name" value="Znf-CCCH_4"/>
</dbReference>
<reference evidence="9 10" key="1">
    <citation type="submission" date="2024-04" db="EMBL/GenBank/DDBJ databases">
        <authorList>
            <person name="Fracassetti M."/>
        </authorList>
    </citation>
    <scope>NUCLEOTIDE SEQUENCE [LARGE SCALE GENOMIC DNA]</scope>
</reference>
<dbReference type="InterPro" id="IPR057444">
    <property type="entry name" value="Znf-CCCH_AtC3H23-like"/>
</dbReference>
<keyword evidence="5" id="KW-0238">DNA-binding</keyword>
<evidence type="ECO:0000256" key="7">
    <source>
        <dbReference type="SAM" id="MobiDB-lite"/>
    </source>
</evidence>
<dbReference type="PANTHER" id="PTHR14493:SF90">
    <property type="entry name" value="ZINC FINGER CCCH DOMAIN-CONTAINING PROTEIN 2"/>
    <property type="match status" value="1"/>
</dbReference>
<keyword evidence="1 6" id="KW-0479">Metal-binding</keyword>
<dbReference type="Gene3D" id="3.30.1370.210">
    <property type="match status" value="1"/>
</dbReference>
<feature type="compositionally biased region" description="Low complexity" evidence="7">
    <location>
        <begin position="268"/>
        <end position="281"/>
    </location>
</feature>
<feature type="region of interest" description="Disordered" evidence="7">
    <location>
        <begin position="256"/>
        <end position="303"/>
    </location>
</feature>
<dbReference type="SUPFAM" id="SSF90229">
    <property type="entry name" value="CCCH zinc finger"/>
    <property type="match status" value="1"/>
</dbReference>
<evidence type="ECO:0000259" key="8">
    <source>
        <dbReference type="PROSITE" id="PS50103"/>
    </source>
</evidence>
<dbReference type="AlphaFoldDB" id="A0AAV2CKL7"/>
<evidence type="ECO:0000256" key="4">
    <source>
        <dbReference type="ARBA" id="ARBA00022833"/>
    </source>
</evidence>